<dbReference type="Proteomes" id="UP001254813">
    <property type="component" value="Unassembled WGS sequence"/>
</dbReference>
<dbReference type="InterPro" id="IPR038482">
    <property type="entry name" value="Tp34-type_sf"/>
</dbReference>
<evidence type="ECO:0000313" key="2">
    <source>
        <dbReference type="EMBL" id="MDS0293236.1"/>
    </source>
</evidence>
<protein>
    <submittedName>
        <fullName evidence="2">Iron transporter</fullName>
    </submittedName>
</protein>
<dbReference type="RefSeq" id="WP_310927056.1">
    <property type="nucleotide sequence ID" value="NZ_JAMQOQ010000001.1"/>
</dbReference>
<evidence type="ECO:0000313" key="3">
    <source>
        <dbReference type="Proteomes" id="UP001254813"/>
    </source>
</evidence>
<sequence length="196" mass="21845">MPDNPEKQPSDEVDLNQIQQSRTEGEAYQTSVSYMANTVANDGGTTEAGDYILGYAQEEAEPMYTLAGEGEFELDEPDDENCHLEVVVADRGDKRFVPYCDVSATLERDVAEQSSAGNQTQSGDGEEYGPFELDFLWHPGVYHYGSNVEVPEGGTYDMHVTVEPPEFHRHDEQNGDRYGETVEVTFEEIDVETGQD</sequence>
<evidence type="ECO:0000256" key="1">
    <source>
        <dbReference type="SAM" id="MobiDB-lite"/>
    </source>
</evidence>
<dbReference type="EMBL" id="JAMQOQ010000001">
    <property type="protein sequence ID" value="MDS0293236.1"/>
    <property type="molecule type" value="Genomic_DNA"/>
</dbReference>
<keyword evidence="3" id="KW-1185">Reference proteome</keyword>
<dbReference type="Gene3D" id="2.60.40.2480">
    <property type="entry name" value="Periplasmic metal-binding protein Tp34-type"/>
    <property type="match status" value="1"/>
</dbReference>
<accession>A0ABU2FXG4</accession>
<reference evidence="2 3" key="1">
    <citation type="submission" date="2022-06" db="EMBL/GenBank/DDBJ databases">
        <title>Halogeometricum sp. a new haloarchaeum isolate from saline soil.</title>
        <authorList>
            <person name="Strakova D."/>
            <person name="Galisteo C."/>
            <person name="Sanchez-Porro C."/>
            <person name="Ventosa A."/>
        </authorList>
    </citation>
    <scope>NUCLEOTIDE SEQUENCE [LARGE SCALE GENOMIC DNA]</scope>
    <source>
        <strain evidence="3">S3BR25-2</strain>
    </source>
</reference>
<gene>
    <name evidence="2" type="ORF">NDI79_03495</name>
</gene>
<organism evidence="2 3">
    <name type="scientific">Halogeometricum luteum</name>
    <dbReference type="NCBI Taxonomy" id="2950537"/>
    <lineage>
        <taxon>Archaea</taxon>
        <taxon>Methanobacteriati</taxon>
        <taxon>Methanobacteriota</taxon>
        <taxon>Stenosarchaea group</taxon>
        <taxon>Halobacteria</taxon>
        <taxon>Halobacteriales</taxon>
        <taxon>Haloferacaceae</taxon>
        <taxon>Halogeometricum</taxon>
    </lineage>
</organism>
<name>A0ABU2FXG4_9EURY</name>
<comment type="caution">
    <text evidence="2">The sequence shown here is derived from an EMBL/GenBank/DDBJ whole genome shotgun (WGS) entry which is preliminary data.</text>
</comment>
<feature type="compositionally biased region" description="Polar residues" evidence="1">
    <location>
        <begin position="112"/>
        <end position="123"/>
    </location>
</feature>
<feature type="region of interest" description="Disordered" evidence="1">
    <location>
        <begin position="108"/>
        <end position="128"/>
    </location>
</feature>
<proteinExistence type="predicted"/>